<dbReference type="PANTHER" id="PTHR30151:SF0">
    <property type="entry name" value="ABC TRANSPORTER PERMEASE PROTEIN MJ0413-RELATED"/>
    <property type="match status" value="1"/>
</dbReference>
<dbReference type="STRING" id="1231623.Tasa_021_042"/>
<comment type="subcellular location">
    <subcellularLocation>
        <location evidence="1 7">Cell membrane</location>
        <topology evidence="1 7">Multi-pass membrane protein</topology>
    </subcellularLocation>
</comment>
<evidence type="ECO:0000256" key="3">
    <source>
        <dbReference type="ARBA" id="ARBA00022475"/>
    </source>
</evidence>
<keyword evidence="4 7" id="KW-0812">Transmembrane</keyword>
<dbReference type="EMBL" id="BALE01000021">
    <property type="protein sequence ID" value="GAN54461.1"/>
    <property type="molecule type" value="Genomic_DNA"/>
</dbReference>
<evidence type="ECO:0000256" key="2">
    <source>
        <dbReference type="ARBA" id="ARBA00022448"/>
    </source>
</evidence>
<dbReference type="RefSeq" id="WP_048849006.1">
    <property type="nucleotide sequence ID" value="NZ_BALE01000021.1"/>
</dbReference>
<dbReference type="InterPro" id="IPR000515">
    <property type="entry name" value="MetI-like"/>
</dbReference>
<evidence type="ECO:0000256" key="5">
    <source>
        <dbReference type="ARBA" id="ARBA00022989"/>
    </source>
</evidence>
<dbReference type="OrthoDB" id="7274389at2"/>
<dbReference type="Proteomes" id="UP000032679">
    <property type="component" value="Unassembled WGS sequence"/>
</dbReference>
<evidence type="ECO:0000256" key="4">
    <source>
        <dbReference type="ARBA" id="ARBA00022692"/>
    </source>
</evidence>
<evidence type="ECO:0000256" key="1">
    <source>
        <dbReference type="ARBA" id="ARBA00004651"/>
    </source>
</evidence>
<dbReference type="Gene3D" id="1.10.3720.10">
    <property type="entry name" value="MetI-like"/>
    <property type="match status" value="1"/>
</dbReference>
<protein>
    <submittedName>
        <fullName evidence="9">Binding-protein-dependent transporters inner membrane component</fullName>
    </submittedName>
</protein>
<dbReference type="Pfam" id="PF00528">
    <property type="entry name" value="BPD_transp_1"/>
    <property type="match status" value="1"/>
</dbReference>
<keyword evidence="2 7" id="KW-0813">Transport</keyword>
<dbReference type="PROSITE" id="PS50928">
    <property type="entry name" value="ABC_TM1"/>
    <property type="match status" value="1"/>
</dbReference>
<evidence type="ECO:0000259" key="8">
    <source>
        <dbReference type="PROSITE" id="PS50928"/>
    </source>
</evidence>
<keyword evidence="3" id="KW-1003">Cell membrane</keyword>
<feature type="transmembrane region" description="Helical" evidence="7">
    <location>
        <begin position="99"/>
        <end position="119"/>
    </location>
</feature>
<evidence type="ECO:0000313" key="10">
    <source>
        <dbReference type="Proteomes" id="UP000032679"/>
    </source>
</evidence>
<dbReference type="InterPro" id="IPR035906">
    <property type="entry name" value="MetI-like_sf"/>
</dbReference>
<feature type="transmembrane region" description="Helical" evidence="7">
    <location>
        <begin position="218"/>
        <end position="241"/>
    </location>
</feature>
<name>A0A0D6MLZ0_9PROT</name>
<keyword evidence="10" id="KW-1185">Reference proteome</keyword>
<keyword evidence="6 7" id="KW-0472">Membrane</keyword>
<dbReference type="AlphaFoldDB" id="A0A0D6MLZ0"/>
<evidence type="ECO:0000256" key="6">
    <source>
        <dbReference type="ARBA" id="ARBA00023136"/>
    </source>
</evidence>
<dbReference type="CDD" id="cd06261">
    <property type="entry name" value="TM_PBP2"/>
    <property type="match status" value="1"/>
</dbReference>
<feature type="domain" description="ABC transmembrane type-1" evidence="8">
    <location>
        <begin position="61"/>
        <end position="239"/>
    </location>
</feature>
<feature type="transmembrane region" description="Helical" evidence="7">
    <location>
        <begin position="65"/>
        <end position="87"/>
    </location>
</feature>
<evidence type="ECO:0000256" key="7">
    <source>
        <dbReference type="RuleBase" id="RU363032"/>
    </source>
</evidence>
<comment type="similarity">
    <text evidence="7">Belongs to the binding-protein-dependent transport system permease family.</text>
</comment>
<keyword evidence="5 7" id="KW-1133">Transmembrane helix</keyword>
<dbReference type="PANTHER" id="PTHR30151">
    <property type="entry name" value="ALKANE SULFONATE ABC TRANSPORTER-RELATED, MEMBRANE SUBUNIT"/>
    <property type="match status" value="1"/>
</dbReference>
<accession>A0A0D6MLZ0</accession>
<dbReference type="GO" id="GO:0005886">
    <property type="term" value="C:plasma membrane"/>
    <property type="evidence" value="ECO:0007669"/>
    <property type="project" value="UniProtKB-SubCell"/>
</dbReference>
<dbReference type="GO" id="GO:0055085">
    <property type="term" value="P:transmembrane transport"/>
    <property type="evidence" value="ECO:0007669"/>
    <property type="project" value="InterPro"/>
</dbReference>
<evidence type="ECO:0000313" key="9">
    <source>
        <dbReference type="EMBL" id="GAN54461.1"/>
    </source>
</evidence>
<proteinExistence type="inferred from homology"/>
<organism evidence="9 10">
    <name type="scientific">Tanticharoenia sakaeratensis NBRC 103193</name>
    <dbReference type="NCBI Taxonomy" id="1231623"/>
    <lineage>
        <taxon>Bacteria</taxon>
        <taxon>Pseudomonadati</taxon>
        <taxon>Pseudomonadota</taxon>
        <taxon>Alphaproteobacteria</taxon>
        <taxon>Acetobacterales</taxon>
        <taxon>Acetobacteraceae</taxon>
        <taxon>Tanticharoenia</taxon>
    </lineage>
</organism>
<gene>
    <name evidence="9" type="ORF">Tasa_021_042</name>
</gene>
<comment type="caution">
    <text evidence="9">The sequence shown here is derived from an EMBL/GenBank/DDBJ whole genome shotgun (WGS) entry which is preliminary data.</text>
</comment>
<reference evidence="9 10" key="1">
    <citation type="submission" date="2012-10" db="EMBL/GenBank/DDBJ databases">
        <title>Genome sequencing of Tanticharoenia sakaeratensis NBRC 103193.</title>
        <authorList>
            <person name="Azuma Y."/>
            <person name="Hadano H."/>
            <person name="Hirakawa H."/>
            <person name="Matsushita K."/>
        </authorList>
    </citation>
    <scope>NUCLEOTIDE SEQUENCE [LARGE SCALE GENOMIC DNA]</scope>
    <source>
        <strain evidence="9 10">NBRC 103193</strain>
    </source>
</reference>
<dbReference type="SUPFAM" id="SSF161098">
    <property type="entry name" value="MetI-like"/>
    <property type="match status" value="1"/>
</dbReference>
<feature type="transmembrane region" description="Helical" evidence="7">
    <location>
        <begin position="125"/>
        <end position="150"/>
    </location>
</feature>
<sequence length="254" mass="26482">MRKRLLAALRGGSATILPLLAIIGLWQAYVVITDVNAIVLPHPAAVLQEVVDHPAFYWKRSVETLWLAGGGLAIGAACGTGAAVAGWYSGLLGAMLTPFGLIFNSVPIVALIPVAVRLFGYGTGASLSIVALGSFFPIYVFTSAGFMAVPPGSNDLMQVLGAGRLRRLRELAIPSALADWAAGLRVAAATALMTALVSEYLTNTGGLGYAFAAARNDLAMARAIAASFLATGFSVTVYQALGYLEECFRARQST</sequence>